<evidence type="ECO:0000313" key="2">
    <source>
        <dbReference type="Proteomes" id="UP000887013"/>
    </source>
</evidence>
<organism evidence="1 2">
    <name type="scientific">Nephila pilipes</name>
    <name type="common">Giant wood spider</name>
    <name type="synonym">Nephila maculata</name>
    <dbReference type="NCBI Taxonomy" id="299642"/>
    <lineage>
        <taxon>Eukaryota</taxon>
        <taxon>Metazoa</taxon>
        <taxon>Ecdysozoa</taxon>
        <taxon>Arthropoda</taxon>
        <taxon>Chelicerata</taxon>
        <taxon>Arachnida</taxon>
        <taxon>Araneae</taxon>
        <taxon>Araneomorphae</taxon>
        <taxon>Entelegynae</taxon>
        <taxon>Araneoidea</taxon>
        <taxon>Nephilidae</taxon>
        <taxon>Nephila</taxon>
    </lineage>
</organism>
<reference evidence="1" key="1">
    <citation type="submission" date="2020-08" db="EMBL/GenBank/DDBJ databases">
        <title>Multicomponent nature underlies the extraordinary mechanical properties of spider dragline silk.</title>
        <authorList>
            <person name="Kono N."/>
            <person name="Nakamura H."/>
            <person name="Mori M."/>
            <person name="Yoshida Y."/>
            <person name="Ohtoshi R."/>
            <person name="Malay A.D."/>
            <person name="Moran D.A.P."/>
            <person name="Tomita M."/>
            <person name="Numata K."/>
            <person name="Arakawa K."/>
        </authorList>
    </citation>
    <scope>NUCLEOTIDE SEQUENCE</scope>
</reference>
<protein>
    <submittedName>
        <fullName evidence="1">Uncharacterized protein</fullName>
    </submittedName>
</protein>
<comment type="caution">
    <text evidence="1">The sequence shown here is derived from an EMBL/GenBank/DDBJ whole genome shotgun (WGS) entry which is preliminary data.</text>
</comment>
<evidence type="ECO:0000313" key="1">
    <source>
        <dbReference type="EMBL" id="GFT55958.1"/>
    </source>
</evidence>
<name>A0A8X6TX17_NEPPI</name>
<accession>A0A8X6TX17</accession>
<sequence length="100" mass="11656">MQNSVFGGITAKSLKEVLTSNIVQYGLIVYCEAHENLRQFRELESSVIKQGIIERVEETIRNQVVKKKIYHLLYRAIYKQDNFTTKTRIVIEAHSDERGQ</sequence>
<dbReference type="AlphaFoldDB" id="A0A8X6TX17"/>
<keyword evidence="2" id="KW-1185">Reference proteome</keyword>
<gene>
    <name evidence="1" type="ORF">NPIL_258301</name>
</gene>
<proteinExistence type="predicted"/>
<dbReference type="EMBL" id="BMAW01066690">
    <property type="protein sequence ID" value="GFT55958.1"/>
    <property type="molecule type" value="Genomic_DNA"/>
</dbReference>
<dbReference type="Proteomes" id="UP000887013">
    <property type="component" value="Unassembled WGS sequence"/>
</dbReference>